<keyword evidence="2" id="KW-0813">Transport</keyword>
<dbReference type="EMBL" id="WBVQ01000001">
    <property type="protein sequence ID" value="KAB2817205.1"/>
    <property type="molecule type" value="Genomic_DNA"/>
</dbReference>
<evidence type="ECO:0000256" key="2">
    <source>
        <dbReference type="ARBA" id="ARBA00022448"/>
    </source>
</evidence>
<feature type="transmembrane region" description="Helical" evidence="6">
    <location>
        <begin position="58"/>
        <end position="78"/>
    </location>
</feature>
<feature type="transmembrane region" description="Helical" evidence="6">
    <location>
        <begin position="280"/>
        <end position="298"/>
    </location>
</feature>
<dbReference type="GO" id="GO:0022857">
    <property type="term" value="F:transmembrane transporter activity"/>
    <property type="evidence" value="ECO:0007669"/>
    <property type="project" value="InterPro"/>
</dbReference>
<keyword evidence="9" id="KW-1185">Reference proteome</keyword>
<dbReference type="PANTHER" id="PTHR23519">
    <property type="entry name" value="AUTOPHAGY-RELATED PROTEIN 22"/>
    <property type="match status" value="1"/>
</dbReference>
<dbReference type="Proteomes" id="UP000484164">
    <property type="component" value="Unassembled WGS sequence"/>
</dbReference>
<dbReference type="SUPFAM" id="SSF103473">
    <property type="entry name" value="MFS general substrate transporter"/>
    <property type="match status" value="1"/>
</dbReference>
<dbReference type="PANTHER" id="PTHR23519:SF1">
    <property type="entry name" value="AUTOPHAGY-RELATED PROTEIN 22"/>
    <property type="match status" value="1"/>
</dbReference>
<feature type="transmembrane region" description="Helical" evidence="6">
    <location>
        <begin position="247"/>
        <end position="268"/>
    </location>
</feature>
<dbReference type="RefSeq" id="WP_151691776.1">
    <property type="nucleotide sequence ID" value="NZ_BMGX01000002.1"/>
</dbReference>
<keyword evidence="3 6" id="KW-0812">Transmembrane</keyword>
<feature type="transmembrane region" description="Helical" evidence="6">
    <location>
        <begin position="90"/>
        <end position="108"/>
    </location>
</feature>
<evidence type="ECO:0000256" key="5">
    <source>
        <dbReference type="ARBA" id="ARBA00023136"/>
    </source>
</evidence>
<organism evidence="8 9">
    <name type="scientific">Phaeocystidibacter marisrubri</name>
    <dbReference type="NCBI Taxonomy" id="1577780"/>
    <lineage>
        <taxon>Bacteria</taxon>
        <taxon>Pseudomonadati</taxon>
        <taxon>Bacteroidota</taxon>
        <taxon>Flavobacteriia</taxon>
        <taxon>Flavobacteriales</taxon>
        <taxon>Phaeocystidibacteraceae</taxon>
        <taxon>Phaeocystidibacter</taxon>
    </lineage>
</organism>
<dbReference type="InterPro" id="IPR036259">
    <property type="entry name" value="MFS_trans_sf"/>
</dbReference>
<dbReference type="AlphaFoldDB" id="A0A6L3ZIA0"/>
<feature type="transmembrane region" description="Helical" evidence="6">
    <location>
        <begin position="188"/>
        <end position="207"/>
    </location>
</feature>
<feature type="transmembrane region" description="Helical" evidence="6">
    <location>
        <begin position="401"/>
        <end position="419"/>
    </location>
</feature>
<dbReference type="Gene3D" id="1.20.1250.20">
    <property type="entry name" value="MFS general substrate transporter like domains"/>
    <property type="match status" value="1"/>
</dbReference>
<dbReference type="InterPro" id="IPR020846">
    <property type="entry name" value="MFS_dom"/>
</dbReference>
<evidence type="ECO:0000313" key="8">
    <source>
        <dbReference type="EMBL" id="KAB2817205.1"/>
    </source>
</evidence>
<evidence type="ECO:0000313" key="9">
    <source>
        <dbReference type="Proteomes" id="UP000484164"/>
    </source>
</evidence>
<gene>
    <name evidence="8" type="ORF">F8C82_02100</name>
</gene>
<comment type="caution">
    <text evidence="8">The sequence shown here is derived from an EMBL/GenBank/DDBJ whole genome shotgun (WGS) entry which is preliminary data.</text>
</comment>
<feature type="transmembrane region" description="Helical" evidence="6">
    <location>
        <begin position="21"/>
        <end position="38"/>
    </location>
</feature>
<proteinExistence type="predicted"/>
<name>A0A6L3ZIA0_9FLAO</name>
<feature type="transmembrane region" description="Helical" evidence="6">
    <location>
        <begin position="334"/>
        <end position="352"/>
    </location>
</feature>
<protein>
    <submittedName>
        <fullName evidence="8">MFS transporter</fullName>
    </submittedName>
</protein>
<feature type="domain" description="Major facilitator superfamily (MFS) profile" evidence="7">
    <location>
        <begin position="20"/>
        <end position="424"/>
    </location>
</feature>
<feature type="transmembrane region" description="Helical" evidence="6">
    <location>
        <begin position="114"/>
        <end position="135"/>
    </location>
</feature>
<dbReference type="InterPro" id="IPR050495">
    <property type="entry name" value="ATG22/LtaA_families"/>
</dbReference>
<sequence length="426" mass="47094">MKSEKKSIQRAWAFYDWANSSYSLIISTAIFPIYYSAITESHNNGQLEIFGSSYNSSAVYSATIAASFLLIATLSPYLSALADVSGRKKAFMRGFVFLGSISCMSIFFFTVDHIWIGLVAAFLASIGFSGSLVFYNAFLPEIAEPEEQDGLSARGFMLGYIGSSLLLIVLLVIIQYPEWLGTTKAYATRWSFVAVGLWWLLWSFYPLRKLPYNPYHKQANEGFIGDAYKALKSAFLTLIRLPRLGRFVMAFFFFSCGVQTTIFLATLFGTEVLDMKSGDLILTVLIIQFVAILGAWLFAKLSALIGNIKAIAVAVLVWVLVCLAAYFITTTNQFLVLGGAVGLVMGGIQALARSTYSKMLPETEDHATFFSFYDVAEKVSTTLGMGTIAYLSETTGDLRNAAIALTAFFVISLIFLFFIPKSKYVY</sequence>
<dbReference type="OrthoDB" id="9768783at2"/>
<dbReference type="Pfam" id="PF11700">
    <property type="entry name" value="ATG22"/>
    <property type="match status" value="1"/>
</dbReference>
<reference evidence="8 9" key="1">
    <citation type="submission" date="2019-10" db="EMBL/GenBank/DDBJ databases">
        <title>Genome sequence of Phaeocystidibacter marisrubri JCM30614 (type strain).</title>
        <authorList>
            <person name="Bowman J.P."/>
        </authorList>
    </citation>
    <scope>NUCLEOTIDE SEQUENCE [LARGE SCALE GENOMIC DNA]</scope>
    <source>
        <strain evidence="8 9">JCM 30614</strain>
    </source>
</reference>
<keyword evidence="5 6" id="KW-0472">Membrane</keyword>
<accession>A0A6L3ZIA0</accession>
<evidence type="ECO:0000256" key="4">
    <source>
        <dbReference type="ARBA" id="ARBA00022989"/>
    </source>
</evidence>
<feature type="transmembrane region" description="Helical" evidence="6">
    <location>
        <begin position="310"/>
        <end position="328"/>
    </location>
</feature>
<feature type="transmembrane region" description="Helical" evidence="6">
    <location>
        <begin position="156"/>
        <end position="176"/>
    </location>
</feature>
<comment type="subcellular location">
    <subcellularLocation>
        <location evidence="1">Endomembrane system</location>
        <topology evidence="1">Multi-pass membrane protein</topology>
    </subcellularLocation>
</comment>
<evidence type="ECO:0000259" key="7">
    <source>
        <dbReference type="PROSITE" id="PS50850"/>
    </source>
</evidence>
<dbReference type="InterPro" id="IPR024671">
    <property type="entry name" value="Atg22-like"/>
</dbReference>
<dbReference type="GO" id="GO:0012505">
    <property type="term" value="C:endomembrane system"/>
    <property type="evidence" value="ECO:0007669"/>
    <property type="project" value="UniProtKB-SubCell"/>
</dbReference>
<evidence type="ECO:0000256" key="6">
    <source>
        <dbReference type="SAM" id="Phobius"/>
    </source>
</evidence>
<keyword evidence="4 6" id="KW-1133">Transmembrane helix</keyword>
<evidence type="ECO:0000256" key="1">
    <source>
        <dbReference type="ARBA" id="ARBA00004127"/>
    </source>
</evidence>
<evidence type="ECO:0000256" key="3">
    <source>
        <dbReference type="ARBA" id="ARBA00022692"/>
    </source>
</evidence>
<dbReference type="PROSITE" id="PS50850">
    <property type="entry name" value="MFS"/>
    <property type="match status" value="1"/>
</dbReference>